<dbReference type="AlphaFoldDB" id="A0A6B8KMU1"/>
<dbReference type="OrthoDB" id="4378831at2"/>
<feature type="domain" description="T6SS Phospholipase effector Tle1-like catalytic" evidence="2">
    <location>
        <begin position="3"/>
        <end position="213"/>
    </location>
</feature>
<keyword evidence="1" id="KW-0812">Transmembrane</keyword>
<dbReference type="PANTHER" id="PTHR33840:SF1">
    <property type="entry name" value="TLE1 PHOSPHOLIPASE DOMAIN-CONTAINING PROTEIN"/>
    <property type="match status" value="1"/>
</dbReference>
<feature type="domain" description="T6SS Phospholipase effector Tle1-like catalytic" evidence="2">
    <location>
        <begin position="289"/>
        <end position="374"/>
    </location>
</feature>
<dbReference type="RefSeq" id="WP_136498199.1">
    <property type="nucleotide sequence ID" value="NZ_CP046053.1"/>
</dbReference>
<reference evidence="3 4" key="1">
    <citation type="submission" date="2019-11" db="EMBL/GenBank/DDBJ databases">
        <title>The genome sequence of Methylocystis heyeri.</title>
        <authorList>
            <person name="Oshkin I.Y."/>
            <person name="Miroshnikov K."/>
            <person name="Dedysh S.N."/>
        </authorList>
    </citation>
    <scope>NUCLEOTIDE SEQUENCE [LARGE SCALE GENOMIC DNA]</scope>
    <source>
        <strain evidence="3 4">H2</strain>
        <plasmid evidence="3 4">unnamed1</plasmid>
    </source>
</reference>
<sequence>MQKNIVVFSDGTGQDGGSRPEQTLSNVYKMYRACHIGPGSAIDPHEQVSFYDAGLGTDIGATALTAPMRFIQKMLASVTGRGISTNIADCYEFIINHYEPGDRIFLIGFSRGAYTVRCLANVLMLCGVPTAVGADHLPRFRKATRDITEEAVSNVFEHGAGHPRAKYEKERFEQARRFRAKYGSNNPENEGESNAAPHFVGVFDTVAALGATGLRQYLIGFGLVAAAALVVAAVAGTLMLFTRMAFWKLFLLVAIPSAAIGAYKAIRPTLKVIRDFPERGNFRWHFAVWKASNYDRLLSGYVGYARSANAIDEKRADFDRVAWGSAGGVRARVGDEPAPLLQLWFAGNHSDVGGSYPEVQSRLSDIALQWMIEQATSIPNGLKIGPVFVNGEKMPGTADVGDPLRVFPSADGVQHCEIAGMRDMIDQRSPGFLRGLTARLNWKEKIRSIKPDAPMHDSVVRRFELSDVRQCAGFGAYRPPALSEHNKFKKYYACEAAPSDTAAAVVERANVDTA</sequence>
<evidence type="ECO:0000313" key="3">
    <source>
        <dbReference type="EMBL" id="QGM48273.1"/>
    </source>
</evidence>
<evidence type="ECO:0000259" key="2">
    <source>
        <dbReference type="Pfam" id="PF09994"/>
    </source>
</evidence>
<keyword evidence="1" id="KW-0472">Membrane</keyword>
<accession>A0A6B8KMU1</accession>
<feature type="transmembrane region" description="Helical" evidence="1">
    <location>
        <begin position="217"/>
        <end position="240"/>
    </location>
</feature>
<dbReference type="Pfam" id="PF09994">
    <property type="entry name" value="T6SS_Tle1-like_cat"/>
    <property type="match status" value="2"/>
</dbReference>
<keyword evidence="1" id="KW-1133">Transmembrane helix</keyword>
<feature type="transmembrane region" description="Helical" evidence="1">
    <location>
        <begin position="246"/>
        <end position="266"/>
    </location>
</feature>
<keyword evidence="4" id="KW-1185">Reference proteome</keyword>
<evidence type="ECO:0000256" key="1">
    <source>
        <dbReference type="SAM" id="Phobius"/>
    </source>
</evidence>
<protein>
    <submittedName>
        <fullName evidence="3">DUF2235 domain-containing protein</fullName>
    </submittedName>
</protein>
<evidence type="ECO:0000313" key="4">
    <source>
        <dbReference type="Proteomes" id="UP000309061"/>
    </source>
</evidence>
<name>A0A6B8KMU1_9HYPH</name>
<dbReference type="Proteomes" id="UP000309061">
    <property type="component" value="Plasmid unnamed1"/>
</dbReference>
<organism evidence="3 4">
    <name type="scientific">Methylocystis heyeri</name>
    <dbReference type="NCBI Taxonomy" id="391905"/>
    <lineage>
        <taxon>Bacteria</taxon>
        <taxon>Pseudomonadati</taxon>
        <taxon>Pseudomonadota</taxon>
        <taxon>Alphaproteobacteria</taxon>
        <taxon>Hyphomicrobiales</taxon>
        <taxon>Methylocystaceae</taxon>
        <taxon>Methylocystis</taxon>
    </lineage>
</organism>
<gene>
    <name evidence="3" type="ORF">H2LOC_021040</name>
</gene>
<dbReference type="InterPro" id="IPR018712">
    <property type="entry name" value="Tle1-like_cat"/>
</dbReference>
<dbReference type="PANTHER" id="PTHR33840">
    <property type="match status" value="1"/>
</dbReference>
<geneLocation type="plasmid" evidence="3">
    <name>unnamed1</name>
</geneLocation>
<proteinExistence type="predicted"/>
<dbReference type="KEGG" id="mhey:H2LOC_021040"/>
<dbReference type="EMBL" id="CP046053">
    <property type="protein sequence ID" value="QGM48273.1"/>
    <property type="molecule type" value="Genomic_DNA"/>
</dbReference>
<keyword evidence="3" id="KW-0614">Plasmid</keyword>